<keyword evidence="1" id="KW-1133">Transmembrane helix</keyword>
<dbReference type="AlphaFoldDB" id="A0A7W9C6Z9"/>
<keyword evidence="1" id="KW-0812">Transmembrane</keyword>
<organism evidence="2 3">
    <name type="scientific">Brevundimonas aurantiaca</name>
    <dbReference type="NCBI Taxonomy" id="74316"/>
    <lineage>
        <taxon>Bacteria</taxon>
        <taxon>Pseudomonadati</taxon>
        <taxon>Pseudomonadota</taxon>
        <taxon>Alphaproteobacteria</taxon>
        <taxon>Caulobacterales</taxon>
        <taxon>Caulobacteraceae</taxon>
        <taxon>Brevundimonas</taxon>
    </lineage>
</organism>
<dbReference type="EMBL" id="JACHOQ010000003">
    <property type="protein sequence ID" value="MBB5739908.1"/>
    <property type="molecule type" value="Genomic_DNA"/>
</dbReference>
<proteinExistence type="predicted"/>
<evidence type="ECO:0000313" key="2">
    <source>
        <dbReference type="EMBL" id="MBB5739908.1"/>
    </source>
</evidence>
<name>A0A7W9C6Z9_9CAUL</name>
<keyword evidence="2" id="KW-0808">Transferase</keyword>
<dbReference type="RefSeq" id="WP_183216277.1">
    <property type="nucleotide sequence ID" value="NZ_CAJFZW010000074.1"/>
</dbReference>
<dbReference type="Proteomes" id="UP000527324">
    <property type="component" value="Unassembled WGS sequence"/>
</dbReference>
<evidence type="ECO:0000313" key="3">
    <source>
        <dbReference type="Proteomes" id="UP000527324"/>
    </source>
</evidence>
<feature type="transmembrane region" description="Helical" evidence="1">
    <location>
        <begin position="100"/>
        <end position="122"/>
    </location>
</feature>
<feature type="transmembrane region" description="Helical" evidence="1">
    <location>
        <begin position="12"/>
        <end position="35"/>
    </location>
</feature>
<accession>A0A7W9C6Z9</accession>
<keyword evidence="1" id="KW-0472">Membrane</keyword>
<comment type="caution">
    <text evidence="2">The sequence shown here is derived from an EMBL/GenBank/DDBJ whole genome shotgun (WGS) entry which is preliminary data.</text>
</comment>
<sequence length="188" mass="19547">MKRSSPGPNIHHLAACVLYAPGLSLIAFFACVLLASIPQALTGGVDGGNVSIDAIFSGVVSLIALFILVTLWGLIPALLFGGVGCWLAERSLQARAWWAWGLAGSASASVYVVVSLICRSFAPTAGFLMAPWMFRAGLTPGAEGVFGALDMMLAASVAGILTGGFLAGALYFRLCRGRWAPIGADKRM</sequence>
<feature type="transmembrane region" description="Helical" evidence="1">
    <location>
        <begin position="151"/>
        <end position="172"/>
    </location>
</feature>
<reference evidence="2 3" key="1">
    <citation type="submission" date="2020-08" db="EMBL/GenBank/DDBJ databases">
        <title>Genomic Encyclopedia of Type Strains, Phase IV (KMG-IV): sequencing the most valuable type-strain genomes for metagenomic binning, comparative biology and taxonomic classification.</title>
        <authorList>
            <person name="Goeker M."/>
        </authorList>
    </citation>
    <scope>NUCLEOTIDE SEQUENCE [LARGE SCALE GENOMIC DNA]</scope>
    <source>
        <strain evidence="2 3">DSM 4731</strain>
    </source>
</reference>
<evidence type="ECO:0000256" key="1">
    <source>
        <dbReference type="SAM" id="Phobius"/>
    </source>
</evidence>
<keyword evidence="3" id="KW-1185">Reference proteome</keyword>
<dbReference type="PROSITE" id="PS51257">
    <property type="entry name" value="PROKAR_LIPOPROTEIN"/>
    <property type="match status" value="1"/>
</dbReference>
<dbReference type="GO" id="GO:0016740">
    <property type="term" value="F:transferase activity"/>
    <property type="evidence" value="ECO:0007669"/>
    <property type="project" value="UniProtKB-KW"/>
</dbReference>
<protein>
    <submittedName>
        <fullName evidence="2">Phosphoglycerol transferase MdoB-like AlkP superfamily enzyme</fullName>
    </submittedName>
</protein>
<feature type="transmembrane region" description="Helical" evidence="1">
    <location>
        <begin position="55"/>
        <end position="88"/>
    </location>
</feature>
<gene>
    <name evidence="2" type="ORF">GGQ93_001622</name>
</gene>